<dbReference type="SUPFAM" id="SSF51126">
    <property type="entry name" value="Pectin lyase-like"/>
    <property type="match status" value="1"/>
</dbReference>
<proteinExistence type="predicted"/>
<evidence type="ECO:0000313" key="2">
    <source>
        <dbReference type="Proteomes" id="UP000466514"/>
    </source>
</evidence>
<dbReference type="Pfam" id="PF20129">
    <property type="entry name" value="DUF6519"/>
    <property type="match status" value="2"/>
</dbReference>
<accession>A0A7I7MDQ2</accession>
<name>A0A7I7MDQ2_9MYCO</name>
<sequence>MGADLSRVRFDARRDHAGVVLQQGRLLLDADWNELVAIVERRIRAEAADLDSPGPTAGIAGVAVVPRTTPDAFKVTLAGGVLSIGRGRMYVDGLLAENHGVGPDEFDPLLRELRGTQDTQYDKQPYPPGPPPLPTSGSHLAYLDVWQREVTQIEAPDVVDVAIGVDTTARMQTVWQVRLHALGDASVSCGTLDADIPGWEALTAPSGARLSVDTIPVAASDDPCELPPSGGYRGVENQTYRVEVHTGGTLGTATFKWSRDNGSVVSPVVEVTGAGTAVRVASIGKDAVLRFHDGDWVEITDDRRELAGIAGELRKVTVNELNSQLEFTTALPVDLRPNAADAAAQHLRARRWDQRGQIKSATGANLDNLDSAMATGAITVPSAAGTGVVMEAGIVVRFASTGGDFRPGDHWVFAARTADTSVEELTEAPPLGIQHHYARLGVLTFPDGETDCRTMWPADCECDEGCGDCTVCVTPESHTSGTMTIQGAVDEVVARGGGTVCLQTGMYRLDGPVVINQASSVTVRGQGLRTLLVCTEGAFRVTGSAYVTLEDFSVLAPGLPSAILLKTTAAVTVQRLTIVTVGNADQGGTAVTLGGVALRTAIRDNAFLVGTAVTGGFDDTPLLTAELTVSDNLMVCRERGVDIQGPVAHLLGNRTTGNAVLRCRGVGIRLAGAISPGHGCDVRENIVVVAGVGIAVGSSGFTVADNDVTGTPDSIEFRSAGIEVLPSTFASAVPGPTRITANRVRDVGGGAVRVLASVSSLEISHNLVERAMHGIVMEERGGTSSVAAVDNTVLDVGSRESDDKDGAFGIKLVGSMRAVVESNCVNGVGAAREVSGAATGILVLGCPDSRVASNSVDRIGMLEDPGEDVGIAVMGLIARTQVSSNQARRQPSDIDRSTAFRGLLIGSQADGREPGADLVAGYVVGNAAVPTVVGPYSVHTFELREAAAVIVDTNIVSGGGRAPTGIVGVGRSDAILTGNQIRSWGEAPALLVAAGSIAVNANRLSGGGRESCALIVNSERITVLGNITSAGTSVNGLPLGAPWQGLNVDGVV</sequence>
<organism evidence="1 2">
    <name type="scientific">Mycolicibacterium psychrotolerans</name>
    <dbReference type="NCBI Taxonomy" id="216929"/>
    <lineage>
        <taxon>Bacteria</taxon>
        <taxon>Bacillati</taxon>
        <taxon>Actinomycetota</taxon>
        <taxon>Actinomycetes</taxon>
        <taxon>Mycobacteriales</taxon>
        <taxon>Mycobacteriaceae</taxon>
        <taxon>Mycolicibacterium</taxon>
    </lineage>
</organism>
<dbReference type="KEGG" id="mpsc:MPSYJ_34230"/>
<dbReference type="EMBL" id="AP022574">
    <property type="protein sequence ID" value="BBX69962.1"/>
    <property type="molecule type" value="Genomic_DNA"/>
</dbReference>
<reference evidence="1 2" key="1">
    <citation type="journal article" date="2019" name="Emerg. Microbes Infect.">
        <title>Comprehensive subspecies identification of 175 nontuberculous mycobacteria species based on 7547 genomic profiles.</title>
        <authorList>
            <person name="Matsumoto Y."/>
            <person name="Kinjo T."/>
            <person name="Motooka D."/>
            <person name="Nabeya D."/>
            <person name="Jung N."/>
            <person name="Uechi K."/>
            <person name="Horii T."/>
            <person name="Iida T."/>
            <person name="Fujita J."/>
            <person name="Nakamura S."/>
        </authorList>
    </citation>
    <scope>NUCLEOTIDE SEQUENCE [LARGE SCALE GENOMIC DNA]</scope>
    <source>
        <strain evidence="1 2">JCM 13323</strain>
    </source>
</reference>
<evidence type="ECO:0008006" key="3">
    <source>
        <dbReference type="Google" id="ProtNLM"/>
    </source>
</evidence>
<dbReference type="RefSeq" id="WP_163723332.1">
    <property type="nucleotide sequence ID" value="NZ_AP022574.1"/>
</dbReference>
<protein>
    <recommendedName>
        <fullName evidence="3">Right handed beta helix domain-containing protein</fullName>
    </recommendedName>
</protein>
<dbReference type="InterPro" id="IPR011050">
    <property type="entry name" value="Pectin_lyase_fold/virulence"/>
</dbReference>
<dbReference type="InterPro" id="IPR045392">
    <property type="entry name" value="DUF6519"/>
</dbReference>
<dbReference type="InterPro" id="IPR012334">
    <property type="entry name" value="Pectin_lyas_fold"/>
</dbReference>
<gene>
    <name evidence="1" type="ORF">MPSYJ_34230</name>
</gene>
<dbReference type="AlphaFoldDB" id="A0A7I7MDQ2"/>
<keyword evidence="2" id="KW-1185">Reference proteome</keyword>
<dbReference type="Gene3D" id="2.160.20.10">
    <property type="entry name" value="Single-stranded right-handed beta-helix, Pectin lyase-like"/>
    <property type="match status" value="1"/>
</dbReference>
<evidence type="ECO:0000313" key="1">
    <source>
        <dbReference type="EMBL" id="BBX69962.1"/>
    </source>
</evidence>
<dbReference type="Proteomes" id="UP000466514">
    <property type="component" value="Chromosome"/>
</dbReference>